<accession>A0ABM0GXF9</accession>
<dbReference type="PANTHER" id="PTHR34759">
    <property type="entry name" value="SPERMATOGENESIS-ASSOCIATED PROTEIN 48"/>
    <property type="match status" value="1"/>
</dbReference>
<dbReference type="PANTHER" id="PTHR34759:SF1">
    <property type="entry name" value="SPERMATOGENESIS-ASSOCIATED PROTEIN 48"/>
    <property type="match status" value="1"/>
</dbReference>
<dbReference type="GeneID" id="100366934"/>
<name>A0ABM0GXF9_SACKO</name>
<sequence>MSHLSPATAETTYSSEYKTGTFLPPIKHHQLLSLTLKNIPKLKPRKFPIEPVGPHRLLEKEIGCSPGLGLGNHTNLPTIKYLDPKPIVRTLPPQELINEIPPKVPNKYPDLSLENLTEKPAKEVIGALSHNFEWTTAAQLLMKDVTMEATKIPPSKTTVECNADVIKYRPMRYEPASESWQRVAPVWDKIQLRHGTMGQEILSRKPDKMTSHVTKIIDVNHGIINLVKDGNLSSYYVRPCPRYAGFLPRSPVEATIEQNKVDLRTSSSQRLSYCALPREAYMTEKKFAHKGPLSRTVTLTCPFNPFNKVEGRKSYHNEIERTW</sequence>
<protein>
    <submittedName>
        <fullName evidence="2">Uncharacterized protein LOC100366934</fullName>
    </submittedName>
</protein>
<evidence type="ECO:0000313" key="1">
    <source>
        <dbReference type="Proteomes" id="UP000694865"/>
    </source>
</evidence>
<evidence type="ECO:0000313" key="2">
    <source>
        <dbReference type="RefSeq" id="XP_002739481.1"/>
    </source>
</evidence>
<dbReference type="RefSeq" id="XP_002739481.1">
    <property type="nucleotide sequence ID" value="XM_002739435.2"/>
</dbReference>
<organism evidence="1 2">
    <name type="scientific">Saccoglossus kowalevskii</name>
    <name type="common">Acorn worm</name>
    <dbReference type="NCBI Taxonomy" id="10224"/>
    <lineage>
        <taxon>Eukaryota</taxon>
        <taxon>Metazoa</taxon>
        <taxon>Hemichordata</taxon>
        <taxon>Enteropneusta</taxon>
        <taxon>Harrimaniidae</taxon>
        <taxon>Saccoglossus</taxon>
    </lineage>
</organism>
<dbReference type="InterPro" id="IPR027867">
    <property type="entry name" value="SPATA48"/>
</dbReference>
<gene>
    <name evidence="2" type="primary">LOC100366934</name>
</gene>
<keyword evidence="1" id="KW-1185">Reference proteome</keyword>
<proteinExistence type="predicted"/>
<dbReference type="Proteomes" id="UP000694865">
    <property type="component" value="Unplaced"/>
</dbReference>
<reference evidence="2" key="1">
    <citation type="submission" date="2025-08" db="UniProtKB">
        <authorList>
            <consortium name="RefSeq"/>
        </authorList>
    </citation>
    <scope>IDENTIFICATION</scope>
    <source>
        <tissue evidence="2">Testes</tissue>
    </source>
</reference>